<organism evidence="2 3">
    <name type="scientific">Rhodococcus xishaensis</name>
    <dbReference type="NCBI Taxonomy" id="2487364"/>
    <lineage>
        <taxon>Bacteria</taxon>
        <taxon>Bacillati</taxon>
        <taxon>Actinomycetota</taxon>
        <taxon>Actinomycetes</taxon>
        <taxon>Mycobacteriales</taxon>
        <taxon>Nocardiaceae</taxon>
        <taxon>Rhodococcus</taxon>
    </lineage>
</organism>
<proteinExistence type="predicted"/>
<protein>
    <submittedName>
        <fullName evidence="2">Uncharacterized protein</fullName>
    </submittedName>
</protein>
<name>A0A3S3E163_9NOCA</name>
<evidence type="ECO:0000256" key="1">
    <source>
        <dbReference type="SAM" id="MobiDB-lite"/>
    </source>
</evidence>
<feature type="compositionally biased region" description="Pro residues" evidence="1">
    <location>
        <begin position="1"/>
        <end position="34"/>
    </location>
</feature>
<dbReference type="EMBL" id="RKLO01000003">
    <property type="protein sequence ID" value="RVW03003.1"/>
    <property type="molecule type" value="Genomic_DNA"/>
</dbReference>
<gene>
    <name evidence="2" type="ORF">EGT50_09845</name>
</gene>
<evidence type="ECO:0000313" key="2">
    <source>
        <dbReference type="EMBL" id="RVW03003.1"/>
    </source>
</evidence>
<comment type="caution">
    <text evidence="2">The sequence shown here is derived from an EMBL/GenBank/DDBJ whole genome shotgun (WGS) entry which is preliminary data.</text>
</comment>
<sequence>MACTSPPPPPPPPPTRPGPSVAPFPAPPPPPPPMRISSRETTPGEGVNSLLPSYLVALPCRIIWSISASIFSTRPEWSLMIDRSPT</sequence>
<accession>A0A3S3E163</accession>
<feature type="region of interest" description="Disordered" evidence="1">
    <location>
        <begin position="1"/>
        <end position="48"/>
    </location>
</feature>
<dbReference type="AlphaFoldDB" id="A0A3S3E163"/>
<evidence type="ECO:0000313" key="3">
    <source>
        <dbReference type="Proteomes" id="UP000283479"/>
    </source>
</evidence>
<keyword evidence="3" id="KW-1185">Reference proteome</keyword>
<dbReference type="Proteomes" id="UP000283479">
    <property type="component" value="Unassembled WGS sequence"/>
</dbReference>
<reference evidence="2 3" key="1">
    <citation type="submission" date="2018-11" db="EMBL/GenBank/DDBJ databases">
        <title>Rhodococcus spongicola sp. nov. and Rhodococcus xishaensis sp. nov. from marine sponges.</title>
        <authorList>
            <person name="Li L."/>
            <person name="Lin H.W."/>
        </authorList>
    </citation>
    <scope>NUCLEOTIDE SEQUENCE [LARGE SCALE GENOMIC DNA]</scope>
    <source>
        <strain evidence="2 3">LHW51113</strain>
    </source>
</reference>